<dbReference type="EMBL" id="JAACJJ010000030">
    <property type="protein sequence ID" value="KAF5318602.1"/>
    <property type="molecule type" value="Genomic_DNA"/>
</dbReference>
<protein>
    <submittedName>
        <fullName evidence="1">Uncharacterized protein</fullName>
    </submittedName>
</protein>
<sequence length="254" mass="28059">MSRDDESVHIWGIDEGKNIAVLSDRLERWGQITSVKWLEGVAQHTLCFGTGRGFILFYKKVKDSDSFRELTCRAVFPFNNPVEAIDHDSHKERLIVSSHAGKIAMYSVSKQGTFLETIWTKRLSELTNGKGTVPQVVHFVGTGDSVIICGLESGIVFSKASNNGNDSWNQQIKSSMDTSGQSQLSLNGTKMLVDNLVDGFDIYTFPGLEHLDYLEIPRSEPYFHGGTFAEGSNVVACGSDHGQVYVFSATTSKH</sequence>
<accession>A0A8H5B8K6</accession>
<dbReference type="InterPro" id="IPR036322">
    <property type="entry name" value="WD40_repeat_dom_sf"/>
</dbReference>
<organism evidence="1 2">
    <name type="scientific">Psilocybe cf. subviscida</name>
    <dbReference type="NCBI Taxonomy" id="2480587"/>
    <lineage>
        <taxon>Eukaryota</taxon>
        <taxon>Fungi</taxon>
        <taxon>Dikarya</taxon>
        <taxon>Basidiomycota</taxon>
        <taxon>Agaricomycotina</taxon>
        <taxon>Agaricomycetes</taxon>
        <taxon>Agaricomycetidae</taxon>
        <taxon>Agaricales</taxon>
        <taxon>Agaricineae</taxon>
        <taxon>Strophariaceae</taxon>
        <taxon>Psilocybe</taxon>
    </lineage>
</organism>
<evidence type="ECO:0000313" key="2">
    <source>
        <dbReference type="Proteomes" id="UP000567179"/>
    </source>
</evidence>
<evidence type="ECO:0000313" key="1">
    <source>
        <dbReference type="EMBL" id="KAF5318602.1"/>
    </source>
</evidence>
<dbReference type="Proteomes" id="UP000567179">
    <property type="component" value="Unassembled WGS sequence"/>
</dbReference>
<gene>
    <name evidence="1" type="ORF">D9619_010826</name>
</gene>
<name>A0A8H5B8K6_9AGAR</name>
<dbReference type="SUPFAM" id="SSF50978">
    <property type="entry name" value="WD40 repeat-like"/>
    <property type="match status" value="1"/>
</dbReference>
<dbReference type="Gene3D" id="2.130.10.10">
    <property type="entry name" value="YVTN repeat-like/Quinoprotein amine dehydrogenase"/>
    <property type="match status" value="1"/>
</dbReference>
<proteinExistence type="predicted"/>
<dbReference type="AlphaFoldDB" id="A0A8H5B8K6"/>
<dbReference type="InterPro" id="IPR015943">
    <property type="entry name" value="WD40/YVTN_repeat-like_dom_sf"/>
</dbReference>
<dbReference type="OrthoDB" id="3238562at2759"/>
<reference evidence="1 2" key="1">
    <citation type="journal article" date="2020" name="ISME J.">
        <title>Uncovering the hidden diversity of litter-decomposition mechanisms in mushroom-forming fungi.</title>
        <authorList>
            <person name="Floudas D."/>
            <person name="Bentzer J."/>
            <person name="Ahren D."/>
            <person name="Johansson T."/>
            <person name="Persson P."/>
            <person name="Tunlid A."/>
        </authorList>
    </citation>
    <scope>NUCLEOTIDE SEQUENCE [LARGE SCALE GENOMIC DNA]</scope>
    <source>
        <strain evidence="1 2">CBS 101986</strain>
    </source>
</reference>
<keyword evidence="2" id="KW-1185">Reference proteome</keyword>
<comment type="caution">
    <text evidence="1">The sequence shown here is derived from an EMBL/GenBank/DDBJ whole genome shotgun (WGS) entry which is preliminary data.</text>
</comment>